<dbReference type="Proteomes" id="UP000319557">
    <property type="component" value="Chromosome"/>
</dbReference>
<dbReference type="SUPFAM" id="SSF82649">
    <property type="entry name" value="SufE/NifU"/>
    <property type="match status" value="1"/>
</dbReference>
<dbReference type="Gene3D" id="3.90.1010.10">
    <property type="match status" value="1"/>
</dbReference>
<comment type="similarity">
    <text evidence="1">Belongs to the SufE family.</text>
</comment>
<dbReference type="InterPro" id="IPR003808">
    <property type="entry name" value="Fe-S_metab-assoc_dom"/>
</dbReference>
<sequence length="143" mass="15912">MQTITPDELREEFQEINDYDERLEYIIEFADGLPQMSAEHRVEANRVQGCVSNVWLVASQREGESADDSPILDFEADSDAVITRGLIAIIVALLSGKPAKEILAIDIDGLFTELDLQGHLTRSRSNGLRSMVRRVRALAEAAL</sequence>
<dbReference type="OrthoDB" id="9799320at2"/>
<dbReference type="PANTHER" id="PTHR43597">
    <property type="entry name" value="SULFUR ACCEPTOR PROTEIN CSDE"/>
    <property type="match status" value="1"/>
</dbReference>
<dbReference type="PANTHER" id="PTHR43597:SF5">
    <property type="entry name" value="SUFE-LIKE PROTEIN 2, CHLOROPLASTIC"/>
    <property type="match status" value="1"/>
</dbReference>
<feature type="domain" description="Fe-S metabolism associated" evidence="2">
    <location>
        <begin position="11"/>
        <end position="137"/>
    </location>
</feature>
<proteinExistence type="inferred from homology"/>
<evidence type="ECO:0000313" key="4">
    <source>
        <dbReference type="Proteomes" id="UP000319557"/>
    </source>
</evidence>
<evidence type="ECO:0000313" key="3">
    <source>
        <dbReference type="EMBL" id="QDS88548.1"/>
    </source>
</evidence>
<dbReference type="EMBL" id="CP036261">
    <property type="protein sequence ID" value="QDS88548.1"/>
    <property type="molecule type" value="Genomic_DNA"/>
</dbReference>
<evidence type="ECO:0000259" key="2">
    <source>
        <dbReference type="Pfam" id="PF02657"/>
    </source>
</evidence>
<reference evidence="3 4" key="1">
    <citation type="submission" date="2019-02" db="EMBL/GenBank/DDBJ databases">
        <title>Deep-cultivation of Planctomycetes and their phenomic and genomic characterization uncovers novel biology.</title>
        <authorList>
            <person name="Wiegand S."/>
            <person name="Jogler M."/>
            <person name="Boedeker C."/>
            <person name="Pinto D."/>
            <person name="Vollmers J."/>
            <person name="Rivas-Marin E."/>
            <person name="Kohn T."/>
            <person name="Peeters S.H."/>
            <person name="Heuer A."/>
            <person name="Rast P."/>
            <person name="Oberbeckmann S."/>
            <person name="Bunk B."/>
            <person name="Jeske O."/>
            <person name="Meyerdierks A."/>
            <person name="Storesund J.E."/>
            <person name="Kallscheuer N."/>
            <person name="Luecker S."/>
            <person name="Lage O.M."/>
            <person name="Pohl T."/>
            <person name="Merkel B.J."/>
            <person name="Hornburger P."/>
            <person name="Mueller R.-W."/>
            <person name="Bruemmer F."/>
            <person name="Labrenz M."/>
            <person name="Spormann A.M."/>
            <person name="Op den Camp H."/>
            <person name="Overmann J."/>
            <person name="Amann R."/>
            <person name="Jetten M.S.M."/>
            <person name="Mascher T."/>
            <person name="Medema M.H."/>
            <person name="Devos D.P."/>
            <person name="Kaster A.-K."/>
            <person name="Ovreas L."/>
            <person name="Rohde M."/>
            <person name="Galperin M.Y."/>
            <person name="Jogler C."/>
        </authorList>
    </citation>
    <scope>NUCLEOTIDE SEQUENCE [LARGE SCALE GENOMIC DNA]</scope>
    <source>
        <strain evidence="3 4">EC9</strain>
    </source>
</reference>
<name>A0A517M0Y8_9BACT</name>
<gene>
    <name evidence="3" type="primary">sufE</name>
    <name evidence="3" type="ORF">EC9_27390</name>
</gene>
<keyword evidence="4" id="KW-1185">Reference proteome</keyword>
<accession>A0A517M0Y8</accession>
<dbReference type="RefSeq" id="WP_145345841.1">
    <property type="nucleotide sequence ID" value="NZ_CP036261.1"/>
</dbReference>
<evidence type="ECO:0000256" key="1">
    <source>
        <dbReference type="ARBA" id="ARBA00010282"/>
    </source>
</evidence>
<protein>
    <submittedName>
        <fullName evidence="3">Cysteine desulfuration protein SufE</fullName>
    </submittedName>
</protein>
<dbReference type="Pfam" id="PF02657">
    <property type="entry name" value="SufE"/>
    <property type="match status" value="1"/>
</dbReference>
<dbReference type="AlphaFoldDB" id="A0A517M0Y8"/>
<organism evidence="3 4">
    <name type="scientific">Rosistilla ulvae</name>
    <dbReference type="NCBI Taxonomy" id="1930277"/>
    <lineage>
        <taxon>Bacteria</taxon>
        <taxon>Pseudomonadati</taxon>
        <taxon>Planctomycetota</taxon>
        <taxon>Planctomycetia</taxon>
        <taxon>Pirellulales</taxon>
        <taxon>Pirellulaceae</taxon>
        <taxon>Rosistilla</taxon>
    </lineage>
</organism>
<dbReference type="KEGG" id="ruv:EC9_27390"/>